<evidence type="ECO:0000313" key="2">
    <source>
        <dbReference type="Proteomes" id="UP000528734"/>
    </source>
</evidence>
<reference evidence="1 2" key="1">
    <citation type="submission" date="2020-03" db="EMBL/GenBank/DDBJ databases">
        <title>Bradyrhizobium diversity isolated from nodules of Muelleranthus trifoliolatus.</title>
        <authorList>
            <person name="Klepa M."/>
            <person name="Helene L."/>
            <person name="Hungria M."/>
        </authorList>
    </citation>
    <scope>NUCLEOTIDE SEQUENCE [LARGE SCALE GENOMIC DNA]</scope>
    <source>
        <strain evidence="1 2">WSM 1744</strain>
    </source>
</reference>
<proteinExistence type="predicted"/>
<accession>A0A7Y4H0Q9</accession>
<protein>
    <submittedName>
        <fullName evidence="1">Uncharacterized protein</fullName>
    </submittedName>
</protein>
<evidence type="ECO:0000313" key="1">
    <source>
        <dbReference type="EMBL" id="NOJ44757.1"/>
    </source>
</evidence>
<sequence length="62" mass="7050">MRQLERMVDAVNKIKNRHRQAADLEAERALNRLKTVDPAQYREFIRKHETDGSSGDGGQANG</sequence>
<comment type="caution">
    <text evidence="1">The sequence shown here is derived from an EMBL/GenBank/DDBJ whole genome shotgun (WGS) entry which is preliminary data.</text>
</comment>
<name>A0A7Y4H0Q9_9BRAD</name>
<dbReference type="EMBL" id="JAAVLW010000001">
    <property type="protein sequence ID" value="NOJ44757.1"/>
    <property type="molecule type" value="Genomic_DNA"/>
</dbReference>
<gene>
    <name evidence="1" type="ORF">HCN50_00535</name>
</gene>
<dbReference type="RefSeq" id="WP_171707694.1">
    <property type="nucleotide sequence ID" value="NZ_JAAVLW010000001.1"/>
</dbReference>
<organism evidence="1 2">
    <name type="scientific">Bradyrhizobium archetypum</name>
    <dbReference type="NCBI Taxonomy" id="2721160"/>
    <lineage>
        <taxon>Bacteria</taxon>
        <taxon>Pseudomonadati</taxon>
        <taxon>Pseudomonadota</taxon>
        <taxon>Alphaproteobacteria</taxon>
        <taxon>Hyphomicrobiales</taxon>
        <taxon>Nitrobacteraceae</taxon>
        <taxon>Bradyrhizobium</taxon>
    </lineage>
</organism>
<keyword evidence="2" id="KW-1185">Reference proteome</keyword>
<dbReference type="AlphaFoldDB" id="A0A7Y4H0Q9"/>
<dbReference type="Proteomes" id="UP000528734">
    <property type="component" value="Unassembled WGS sequence"/>
</dbReference>